<evidence type="ECO:0000313" key="13">
    <source>
        <dbReference type="EMBL" id="MEQ3552300.1"/>
    </source>
</evidence>
<comment type="catalytic activity">
    <reaction evidence="1">
        <text>ATP + protein L-histidine = ADP + protein N-phospho-L-histidine.</text>
        <dbReference type="EC" id="2.7.13.3"/>
    </reaction>
</comment>
<evidence type="ECO:0000256" key="6">
    <source>
        <dbReference type="ARBA" id="ARBA00022777"/>
    </source>
</evidence>
<dbReference type="PANTHER" id="PTHR24421:SF10">
    <property type="entry name" value="NITRATE_NITRITE SENSOR PROTEIN NARQ"/>
    <property type="match status" value="1"/>
</dbReference>
<feature type="domain" description="Signal transduction histidine kinase subgroup 3 dimerisation and phosphoacceptor" evidence="11">
    <location>
        <begin position="215"/>
        <end position="279"/>
    </location>
</feature>
<feature type="transmembrane region" description="Helical" evidence="9">
    <location>
        <begin position="153"/>
        <end position="176"/>
    </location>
</feature>
<feature type="transmembrane region" description="Helical" evidence="9">
    <location>
        <begin position="118"/>
        <end position="147"/>
    </location>
</feature>
<dbReference type="EMBL" id="JBEDNQ010000007">
    <property type="protein sequence ID" value="MEQ3552300.1"/>
    <property type="molecule type" value="Genomic_DNA"/>
</dbReference>
<keyword evidence="9" id="KW-1133">Transmembrane helix</keyword>
<dbReference type="PANTHER" id="PTHR24421">
    <property type="entry name" value="NITRATE/NITRITE SENSOR PROTEIN NARX-RELATED"/>
    <property type="match status" value="1"/>
</dbReference>
<dbReference type="EC" id="2.7.13.3" evidence="2"/>
<evidence type="ECO:0000256" key="3">
    <source>
        <dbReference type="ARBA" id="ARBA00022553"/>
    </source>
</evidence>
<evidence type="ECO:0000256" key="8">
    <source>
        <dbReference type="ARBA" id="ARBA00023012"/>
    </source>
</evidence>
<dbReference type="InterPro" id="IPR003594">
    <property type="entry name" value="HATPase_dom"/>
</dbReference>
<keyword evidence="9" id="KW-0812">Transmembrane</keyword>
<evidence type="ECO:0000256" key="5">
    <source>
        <dbReference type="ARBA" id="ARBA00022741"/>
    </source>
</evidence>
<dbReference type="InterPro" id="IPR036890">
    <property type="entry name" value="HATPase_C_sf"/>
</dbReference>
<keyword evidence="7" id="KW-0067">ATP-binding</keyword>
<reference evidence="13 14" key="1">
    <citation type="submission" date="2024-03" db="EMBL/GenBank/DDBJ databases">
        <title>Draft genome sequence of Pseudonocardia nematodicida JCM 31783.</title>
        <authorList>
            <person name="Butdee W."/>
            <person name="Duangmal K."/>
        </authorList>
    </citation>
    <scope>NUCLEOTIDE SEQUENCE [LARGE SCALE GENOMIC DNA]</scope>
    <source>
        <strain evidence="13 14">JCM 31783</strain>
    </source>
</reference>
<keyword evidence="9" id="KW-0472">Membrane</keyword>
<dbReference type="InterPro" id="IPR011712">
    <property type="entry name" value="Sig_transdc_His_kin_sub3_dim/P"/>
</dbReference>
<evidence type="ECO:0000313" key="14">
    <source>
        <dbReference type="Proteomes" id="UP001494902"/>
    </source>
</evidence>
<dbReference type="CDD" id="cd16917">
    <property type="entry name" value="HATPase_UhpB-NarQ-NarX-like"/>
    <property type="match status" value="1"/>
</dbReference>
<evidence type="ECO:0000256" key="9">
    <source>
        <dbReference type="SAM" id="Phobius"/>
    </source>
</evidence>
<feature type="transmembrane region" description="Helical" evidence="9">
    <location>
        <begin position="26"/>
        <end position="46"/>
    </location>
</feature>
<feature type="domain" description="Histidine kinase/HSP90-like ATPase" evidence="10">
    <location>
        <begin position="318"/>
        <end position="401"/>
    </location>
</feature>
<proteinExistence type="predicted"/>
<gene>
    <name evidence="13" type="ORF">WIS52_17645</name>
</gene>
<organism evidence="13 14">
    <name type="scientific">Pseudonocardia nematodicida</name>
    <dbReference type="NCBI Taxonomy" id="1206997"/>
    <lineage>
        <taxon>Bacteria</taxon>
        <taxon>Bacillati</taxon>
        <taxon>Actinomycetota</taxon>
        <taxon>Actinomycetes</taxon>
        <taxon>Pseudonocardiales</taxon>
        <taxon>Pseudonocardiaceae</taxon>
        <taxon>Pseudonocardia</taxon>
    </lineage>
</organism>
<evidence type="ECO:0000259" key="11">
    <source>
        <dbReference type="Pfam" id="PF07730"/>
    </source>
</evidence>
<protein>
    <recommendedName>
        <fullName evidence="2">histidine kinase</fullName>
        <ecNumber evidence="2">2.7.13.3</ecNumber>
    </recommendedName>
</protein>
<evidence type="ECO:0000259" key="10">
    <source>
        <dbReference type="Pfam" id="PF02518"/>
    </source>
</evidence>
<sequence>MRIASAWQAMDQQPLRFLATGWPWRSLGYLVSGAALGTVVVGAFAIPASGLVLGGPVTAVATAVLLVAGVLAVGPWLAALERWRLRLVDDEPLRPPPDPPGRATGRWRSGRAWRETGFAALSVTGLAGLDACVLGFAVVVPVVLFASPVDDPATWPLVIIGVLVLAAGPWTVAAWAGARATLTRTVLGPRGAELGAGLADVAAIRERLLGAFETERARIERDLHDGAQQRLVALGVSLGLARLDAGEDTALAARLDDARDQVSAALTELRDLVRGLDPRMLADHGLAAAVDDQARRCPIPVTVDLRLPERLPPHVASAAYFVLTEALTNVSRHSAATTATVSGRWHADQVVLDVRDDGRGGADPAAGSGLAGLAERVALVDGRLRLSSPDGGPTLVHVEIPCRFA</sequence>
<dbReference type="Gene3D" id="1.20.5.1930">
    <property type="match status" value="1"/>
</dbReference>
<dbReference type="RefSeq" id="WP_349299368.1">
    <property type="nucleotide sequence ID" value="NZ_JBEDNQ010000007.1"/>
</dbReference>
<dbReference type="Pfam" id="PF02518">
    <property type="entry name" value="HATPase_c"/>
    <property type="match status" value="1"/>
</dbReference>
<keyword evidence="3" id="KW-0597">Phosphoprotein</keyword>
<keyword evidence="8" id="KW-0902">Two-component regulatory system</keyword>
<dbReference type="Gene3D" id="3.30.565.10">
    <property type="entry name" value="Histidine kinase-like ATPase, C-terminal domain"/>
    <property type="match status" value="1"/>
</dbReference>
<evidence type="ECO:0000256" key="4">
    <source>
        <dbReference type="ARBA" id="ARBA00022679"/>
    </source>
</evidence>
<keyword evidence="14" id="KW-1185">Reference proteome</keyword>
<feature type="transmembrane region" description="Helical" evidence="9">
    <location>
        <begin position="58"/>
        <end position="78"/>
    </location>
</feature>
<accession>A0ABV1KCW2</accession>
<feature type="domain" description="Putative sensor" evidence="12">
    <location>
        <begin position="29"/>
        <end position="187"/>
    </location>
</feature>
<evidence type="ECO:0000256" key="2">
    <source>
        <dbReference type="ARBA" id="ARBA00012438"/>
    </source>
</evidence>
<dbReference type="InterPro" id="IPR050482">
    <property type="entry name" value="Sensor_HK_TwoCompSys"/>
</dbReference>
<keyword evidence="4" id="KW-0808">Transferase</keyword>
<evidence type="ECO:0000256" key="7">
    <source>
        <dbReference type="ARBA" id="ARBA00022840"/>
    </source>
</evidence>
<dbReference type="InterPro" id="IPR025828">
    <property type="entry name" value="Put_sensor_dom"/>
</dbReference>
<evidence type="ECO:0000256" key="1">
    <source>
        <dbReference type="ARBA" id="ARBA00000085"/>
    </source>
</evidence>
<evidence type="ECO:0000259" key="12">
    <source>
        <dbReference type="Pfam" id="PF13796"/>
    </source>
</evidence>
<dbReference type="SUPFAM" id="SSF55874">
    <property type="entry name" value="ATPase domain of HSP90 chaperone/DNA topoisomerase II/histidine kinase"/>
    <property type="match status" value="1"/>
</dbReference>
<dbReference type="Pfam" id="PF07730">
    <property type="entry name" value="HisKA_3"/>
    <property type="match status" value="1"/>
</dbReference>
<name>A0ABV1KCW2_9PSEU</name>
<keyword evidence="6" id="KW-0418">Kinase</keyword>
<comment type="caution">
    <text evidence="13">The sequence shown here is derived from an EMBL/GenBank/DDBJ whole genome shotgun (WGS) entry which is preliminary data.</text>
</comment>
<dbReference type="Pfam" id="PF13796">
    <property type="entry name" value="Sensor"/>
    <property type="match status" value="1"/>
</dbReference>
<keyword evidence="5" id="KW-0547">Nucleotide-binding</keyword>
<dbReference type="Proteomes" id="UP001494902">
    <property type="component" value="Unassembled WGS sequence"/>
</dbReference>